<organism evidence="1 2">
    <name type="scientific">Neurospora tetrasperma (strain FGSC 2508 / ATCC MYA-4615 / P0657)</name>
    <dbReference type="NCBI Taxonomy" id="510951"/>
    <lineage>
        <taxon>Eukaryota</taxon>
        <taxon>Fungi</taxon>
        <taxon>Dikarya</taxon>
        <taxon>Ascomycota</taxon>
        <taxon>Pezizomycotina</taxon>
        <taxon>Sordariomycetes</taxon>
        <taxon>Sordariomycetidae</taxon>
        <taxon>Sordariales</taxon>
        <taxon>Sordariaceae</taxon>
        <taxon>Neurospora</taxon>
    </lineage>
</organism>
<dbReference type="AlphaFoldDB" id="F8MU66"/>
<evidence type="ECO:0000313" key="1">
    <source>
        <dbReference type="EMBL" id="EGO55548.1"/>
    </source>
</evidence>
<evidence type="ECO:0000313" key="2">
    <source>
        <dbReference type="Proteomes" id="UP000008065"/>
    </source>
</evidence>
<sequence>MGIRVMHTCTFLEQAVLHVRLRARPFRDITTSGLTVNQTINDTLGAFRGRPCDWFRPTGRKHVVSN</sequence>
<gene>
    <name evidence="1" type="ORF">NEUTE1DRAFT_117820</name>
</gene>
<dbReference type="EMBL" id="GL891306">
    <property type="protein sequence ID" value="EGO55548.1"/>
    <property type="molecule type" value="Genomic_DNA"/>
</dbReference>
<dbReference type="KEGG" id="nte:NEUTE1DRAFT117820"/>
<keyword evidence="2" id="KW-1185">Reference proteome</keyword>
<dbReference type="RefSeq" id="XP_009853359.1">
    <property type="nucleotide sequence ID" value="XM_009855057.1"/>
</dbReference>
<dbReference type="HOGENOM" id="CLU_2831782_0_0_1"/>
<name>F8MU66_NEUT8</name>
<protein>
    <submittedName>
        <fullName evidence="1">Uncharacterized protein</fullName>
    </submittedName>
</protein>
<proteinExistence type="predicted"/>
<dbReference type="VEuPathDB" id="FungiDB:NEUTE1DRAFT_117820"/>
<dbReference type="Proteomes" id="UP000008065">
    <property type="component" value="Unassembled WGS sequence"/>
</dbReference>
<reference evidence="2" key="1">
    <citation type="journal article" date="2011" name="Genetics">
        <title>Massive changes in genome architecture accompany the transition to self-fertility in the filamentous fungus Neurospora tetrasperma.</title>
        <authorList>
            <person name="Ellison C.E."/>
            <person name="Stajich J.E."/>
            <person name="Jacobson D.J."/>
            <person name="Natvig D.O."/>
            <person name="Lapidus A."/>
            <person name="Foster B."/>
            <person name="Aerts A."/>
            <person name="Riley R."/>
            <person name="Lindquist E.A."/>
            <person name="Grigoriev I.V."/>
            <person name="Taylor J.W."/>
        </authorList>
    </citation>
    <scope>NUCLEOTIDE SEQUENCE [LARGE SCALE GENOMIC DNA]</scope>
    <source>
        <strain evidence="2">FGSC 2508 / P0657</strain>
    </source>
</reference>
<accession>F8MU66</accession>
<dbReference type="GeneID" id="20823398"/>